<dbReference type="AlphaFoldDB" id="A0A238KSV5"/>
<evidence type="ECO:0000313" key="3">
    <source>
        <dbReference type="EMBL" id="SMX45750.1"/>
    </source>
</evidence>
<protein>
    <submittedName>
        <fullName evidence="3">Arylsulfatase</fullName>
        <ecNumber evidence="3">3.1.6.1</ecNumber>
    </submittedName>
</protein>
<sequence length="580" mass="64571">MDFGKTFQTLTGACVLSIVSTQVWAEDDRPNILVLIADDMGFSDVGAFGSEIETPTIDRLAAEGMLFTNYHVGASCSPTRTMLISGVDNHLAGLGNMLEIQADNQFGEPGYEGHLNDKVVALPRLLKDAGYHTYMTGKWHLGHEPGTIAYDRGFEKSFMLAESGADNWVEQPYAPFYDRVHYYEDDTLTSLPTEGYYSSDFWTQTMIDYIDSNLGDGKPFLAWVGYQAVHYPHQAPKEFIDKYDGVYDAGFEALRASRLATQKEMGLVSPGIELDSDLLKTSFQPWQMPDWDALSDEEKAFHARQMQTYAGMLDNMDGNIDRILSFLEEKGELDNTLVIFQSDNGPDPNQLPQSEAYRDWYNANYDKVYIEDFNGDFSSMGQKGVYADYGPGWAAAAATPGSYFKTFSTEGGLRVPLIVRFPGVVEPGSKVEKFAYVRDVLPTILEVAGVERPGPVYDGREIYVPDGISMLPVLKGDVQTVRGEDQPVGYELAGSSAVFKGRYKLMQNLAPKGDGAWELFDIEADPSELTNLAADMPELVVEMRTFYEKWSKDVNLVPVPEGYNPLEQTVINAQRNAAKH</sequence>
<gene>
    <name evidence="3" type="primary">atsA_3</name>
    <name evidence="3" type="ORF">PEV8663_03104</name>
</gene>
<dbReference type="OrthoDB" id="9803751at2"/>
<organism evidence="3 4">
    <name type="scientific">Pelagimonas varians</name>
    <dbReference type="NCBI Taxonomy" id="696760"/>
    <lineage>
        <taxon>Bacteria</taxon>
        <taxon>Pseudomonadati</taxon>
        <taxon>Pseudomonadota</taxon>
        <taxon>Alphaproteobacteria</taxon>
        <taxon>Rhodobacterales</taxon>
        <taxon>Roseobacteraceae</taxon>
        <taxon>Pelagimonas</taxon>
    </lineage>
</organism>
<evidence type="ECO:0000259" key="2">
    <source>
        <dbReference type="Pfam" id="PF00884"/>
    </source>
</evidence>
<feature type="domain" description="Sulfatase N-terminal" evidence="2">
    <location>
        <begin position="30"/>
        <end position="450"/>
    </location>
</feature>
<dbReference type="EC" id="3.1.6.1" evidence="3"/>
<dbReference type="Proteomes" id="UP000220836">
    <property type="component" value="Unassembled WGS sequence"/>
</dbReference>
<evidence type="ECO:0000313" key="4">
    <source>
        <dbReference type="Proteomes" id="UP000220836"/>
    </source>
</evidence>
<dbReference type="Pfam" id="PF00884">
    <property type="entry name" value="Sulfatase"/>
    <property type="match status" value="1"/>
</dbReference>
<comment type="similarity">
    <text evidence="1">Belongs to the sulfatase family.</text>
</comment>
<dbReference type="GO" id="GO:0004065">
    <property type="term" value="F:arylsulfatase activity"/>
    <property type="evidence" value="ECO:0007669"/>
    <property type="project" value="UniProtKB-EC"/>
</dbReference>
<dbReference type="EMBL" id="FXYH01000012">
    <property type="protein sequence ID" value="SMX45750.1"/>
    <property type="molecule type" value="Genomic_DNA"/>
</dbReference>
<dbReference type="CDD" id="cd16025">
    <property type="entry name" value="PAS_like"/>
    <property type="match status" value="1"/>
</dbReference>
<proteinExistence type="inferred from homology"/>
<dbReference type="Gene3D" id="3.30.1120.10">
    <property type="match status" value="1"/>
</dbReference>
<evidence type="ECO:0000256" key="1">
    <source>
        <dbReference type="ARBA" id="ARBA00008779"/>
    </source>
</evidence>
<reference evidence="3 4" key="1">
    <citation type="submission" date="2017-05" db="EMBL/GenBank/DDBJ databases">
        <authorList>
            <person name="Song R."/>
            <person name="Chenine A.L."/>
            <person name="Ruprecht R.M."/>
        </authorList>
    </citation>
    <scope>NUCLEOTIDE SEQUENCE [LARGE SCALE GENOMIC DNA]</scope>
    <source>
        <strain evidence="3 4">CECT 8663</strain>
    </source>
</reference>
<dbReference type="InterPro" id="IPR050738">
    <property type="entry name" value="Sulfatase"/>
</dbReference>
<keyword evidence="4" id="KW-1185">Reference proteome</keyword>
<dbReference type="RefSeq" id="WP_097805585.1">
    <property type="nucleotide sequence ID" value="NZ_FXYH01000012.1"/>
</dbReference>
<dbReference type="SUPFAM" id="SSF53649">
    <property type="entry name" value="Alkaline phosphatase-like"/>
    <property type="match status" value="1"/>
</dbReference>
<accession>A0A238KSV5</accession>
<dbReference type="PANTHER" id="PTHR42693">
    <property type="entry name" value="ARYLSULFATASE FAMILY MEMBER"/>
    <property type="match status" value="1"/>
</dbReference>
<name>A0A238KSV5_9RHOB</name>
<dbReference type="InterPro" id="IPR017850">
    <property type="entry name" value="Alkaline_phosphatase_core_sf"/>
</dbReference>
<dbReference type="PANTHER" id="PTHR42693:SF33">
    <property type="entry name" value="ARYLSULFATASE"/>
    <property type="match status" value="1"/>
</dbReference>
<dbReference type="Gene3D" id="3.40.720.10">
    <property type="entry name" value="Alkaline Phosphatase, subunit A"/>
    <property type="match status" value="1"/>
</dbReference>
<keyword evidence="3" id="KW-0378">Hydrolase</keyword>
<dbReference type="InterPro" id="IPR000917">
    <property type="entry name" value="Sulfatase_N"/>
</dbReference>